<organism evidence="2 3">
    <name type="scientific">Trifolium medium</name>
    <dbReference type="NCBI Taxonomy" id="97028"/>
    <lineage>
        <taxon>Eukaryota</taxon>
        <taxon>Viridiplantae</taxon>
        <taxon>Streptophyta</taxon>
        <taxon>Embryophyta</taxon>
        <taxon>Tracheophyta</taxon>
        <taxon>Spermatophyta</taxon>
        <taxon>Magnoliopsida</taxon>
        <taxon>eudicotyledons</taxon>
        <taxon>Gunneridae</taxon>
        <taxon>Pentapetalae</taxon>
        <taxon>rosids</taxon>
        <taxon>fabids</taxon>
        <taxon>Fabales</taxon>
        <taxon>Fabaceae</taxon>
        <taxon>Papilionoideae</taxon>
        <taxon>50 kb inversion clade</taxon>
        <taxon>NPAAA clade</taxon>
        <taxon>Hologalegina</taxon>
        <taxon>IRL clade</taxon>
        <taxon>Trifolieae</taxon>
        <taxon>Trifolium</taxon>
    </lineage>
</organism>
<reference evidence="2 3" key="1">
    <citation type="journal article" date="2018" name="Front. Plant Sci.">
        <title>Red Clover (Trifolium pratense) and Zigzag Clover (T. medium) - A Picture of Genomic Similarities and Differences.</title>
        <authorList>
            <person name="Dluhosova J."/>
            <person name="Istvanek J."/>
            <person name="Nedelnik J."/>
            <person name="Repkova J."/>
        </authorList>
    </citation>
    <scope>NUCLEOTIDE SEQUENCE [LARGE SCALE GENOMIC DNA]</scope>
    <source>
        <strain evidence="3">cv. 10/8</strain>
        <tissue evidence="2">Leaf</tissue>
    </source>
</reference>
<evidence type="ECO:0000313" key="2">
    <source>
        <dbReference type="EMBL" id="MCI36770.1"/>
    </source>
</evidence>
<sequence>MPLTTVTKPRTIPKLYAPLVGLTLLTPVASIVAVPTSASNDLHLYFLLSLRFYFVLTTRSPWSTSVLN</sequence>
<evidence type="ECO:0000256" key="1">
    <source>
        <dbReference type="SAM" id="Phobius"/>
    </source>
</evidence>
<protein>
    <submittedName>
        <fullName evidence="2">Uncharacterized protein</fullName>
    </submittedName>
</protein>
<dbReference type="EMBL" id="LXQA010237220">
    <property type="protein sequence ID" value="MCI36770.1"/>
    <property type="molecule type" value="Genomic_DNA"/>
</dbReference>
<keyword evidence="1" id="KW-1133">Transmembrane helix</keyword>
<dbReference type="Proteomes" id="UP000265520">
    <property type="component" value="Unassembled WGS sequence"/>
</dbReference>
<keyword evidence="3" id="KW-1185">Reference proteome</keyword>
<evidence type="ECO:0000313" key="3">
    <source>
        <dbReference type="Proteomes" id="UP000265520"/>
    </source>
</evidence>
<feature type="non-terminal residue" evidence="2">
    <location>
        <position position="68"/>
    </location>
</feature>
<keyword evidence="1" id="KW-0472">Membrane</keyword>
<accession>A0A392RLU7</accession>
<dbReference type="AlphaFoldDB" id="A0A392RLU7"/>
<feature type="transmembrane region" description="Helical" evidence="1">
    <location>
        <begin position="15"/>
        <end position="35"/>
    </location>
</feature>
<comment type="caution">
    <text evidence="2">The sequence shown here is derived from an EMBL/GenBank/DDBJ whole genome shotgun (WGS) entry which is preliminary data.</text>
</comment>
<name>A0A392RLU7_9FABA</name>
<keyword evidence="1" id="KW-0812">Transmembrane</keyword>
<proteinExistence type="predicted"/>